<evidence type="ECO:0000313" key="2">
    <source>
        <dbReference type="Proteomes" id="UP000186922"/>
    </source>
</evidence>
<organism evidence="1 2">
    <name type="scientific">Ramazzottius varieornatus</name>
    <name type="common">Water bear</name>
    <name type="synonym">Tardigrade</name>
    <dbReference type="NCBI Taxonomy" id="947166"/>
    <lineage>
        <taxon>Eukaryota</taxon>
        <taxon>Metazoa</taxon>
        <taxon>Ecdysozoa</taxon>
        <taxon>Tardigrada</taxon>
        <taxon>Eutardigrada</taxon>
        <taxon>Parachela</taxon>
        <taxon>Hypsibioidea</taxon>
        <taxon>Ramazzottiidae</taxon>
        <taxon>Ramazzottius</taxon>
    </lineage>
</organism>
<accession>A0A1D1VBG4</accession>
<sequence length="320" mass="35079">MPPNSRGDVVCDLCGFKAASEGYLKSHRGKRPCLKRQKPQADRTVVLEQSLRPRVNVSFPEPPALGKRPPPTLHRIPHGARATAAAAFASKIRDCIRSNTADSWTSLLRFPSIAFRQPEKDSQMKKSLTSIVKENVSRPAMNEVTVTGHSKKVRNKKMDGDSLLNRRVEQKLKDCDVSGAVRILSSDDVMTPPTLETLEALRSKHPAEQHNPSFPPKQSLMPMVGQFSAEEVLQAVTSFPNGSAGGPDGLRPQHLKDMLRGLRDPASIELACLMTLMLEGKVPDEICPVLYGASLTALLKKDGGIRPIAVGKPYVAWQVR</sequence>
<name>A0A1D1VBG4_RAMVA</name>
<protein>
    <submittedName>
        <fullName evidence="1">Uncharacterized protein</fullName>
    </submittedName>
</protein>
<dbReference type="EMBL" id="BDGG01000004">
    <property type="protein sequence ID" value="GAU97087.1"/>
    <property type="molecule type" value="Genomic_DNA"/>
</dbReference>
<dbReference type="Proteomes" id="UP000186922">
    <property type="component" value="Unassembled WGS sequence"/>
</dbReference>
<comment type="caution">
    <text evidence="1">The sequence shown here is derived from an EMBL/GenBank/DDBJ whole genome shotgun (WGS) entry which is preliminary data.</text>
</comment>
<proteinExistence type="predicted"/>
<dbReference type="OrthoDB" id="7485566at2759"/>
<reference evidence="1 2" key="1">
    <citation type="journal article" date="2016" name="Nat. Commun.">
        <title>Extremotolerant tardigrade genome and improved radiotolerance of human cultured cells by tardigrade-unique protein.</title>
        <authorList>
            <person name="Hashimoto T."/>
            <person name="Horikawa D.D."/>
            <person name="Saito Y."/>
            <person name="Kuwahara H."/>
            <person name="Kozuka-Hata H."/>
            <person name="Shin-I T."/>
            <person name="Minakuchi Y."/>
            <person name="Ohishi K."/>
            <person name="Motoyama A."/>
            <person name="Aizu T."/>
            <person name="Enomoto A."/>
            <person name="Kondo K."/>
            <person name="Tanaka S."/>
            <person name="Hara Y."/>
            <person name="Koshikawa S."/>
            <person name="Sagara H."/>
            <person name="Miura T."/>
            <person name="Yokobori S."/>
            <person name="Miyagawa K."/>
            <person name="Suzuki Y."/>
            <person name="Kubo T."/>
            <person name="Oyama M."/>
            <person name="Kohara Y."/>
            <person name="Fujiyama A."/>
            <person name="Arakawa K."/>
            <person name="Katayama T."/>
            <person name="Toyoda A."/>
            <person name="Kunieda T."/>
        </authorList>
    </citation>
    <scope>NUCLEOTIDE SEQUENCE [LARGE SCALE GENOMIC DNA]</scope>
    <source>
        <strain evidence="1 2">YOKOZUNA-1</strain>
    </source>
</reference>
<keyword evidence="2" id="KW-1185">Reference proteome</keyword>
<gene>
    <name evidence="1" type="primary">RvY_08442-1</name>
    <name evidence="1" type="synonym">RvY_08442.1</name>
    <name evidence="1" type="ORF">RvY_08442</name>
</gene>
<dbReference type="AlphaFoldDB" id="A0A1D1VBG4"/>
<evidence type="ECO:0000313" key="1">
    <source>
        <dbReference type="EMBL" id="GAU97087.1"/>
    </source>
</evidence>